<reference evidence="1 2" key="1">
    <citation type="submission" date="2014-12" db="EMBL/GenBank/DDBJ databases">
        <title>Draft genome sequence of Cohnella kolymensis strain B-2846.</title>
        <authorList>
            <person name="Karlyshev A.V."/>
            <person name="Kudryashova E.B."/>
        </authorList>
    </citation>
    <scope>NUCLEOTIDE SEQUENCE [LARGE SCALE GENOMIC DNA]</scope>
    <source>
        <strain evidence="1 2">VKM B-2846</strain>
    </source>
</reference>
<keyword evidence="2" id="KW-1185">Reference proteome</keyword>
<protein>
    <submittedName>
        <fullName evidence="1">Uncharacterized protein</fullName>
    </submittedName>
</protein>
<proteinExistence type="predicted"/>
<organism evidence="1 2">
    <name type="scientific">Cohnella kolymensis</name>
    <dbReference type="NCBI Taxonomy" id="1590652"/>
    <lineage>
        <taxon>Bacteria</taxon>
        <taxon>Bacillati</taxon>
        <taxon>Bacillota</taxon>
        <taxon>Bacilli</taxon>
        <taxon>Bacillales</taxon>
        <taxon>Paenibacillaceae</taxon>
        <taxon>Cohnella</taxon>
    </lineage>
</organism>
<sequence>MRSPDLSVSLRLLLQFPTSVKVLRTSKTELVKAIKALTPRARSERWAEERAEKLIAAAERNPV</sequence>
<dbReference type="Proteomes" id="UP000054526">
    <property type="component" value="Unassembled WGS sequence"/>
</dbReference>
<evidence type="ECO:0000313" key="2">
    <source>
        <dbReference type="Proteomes" id="UP000054526"/>
    </source>
</evidence>
<gene>
    <name evidence="1" type="ORF">SD71_15310</name>
</gene>
<comment type="caution">
    <text evidence="1">The sequence shown here is derived from an EMBL/GenBank/DDBJ whole genome shotgun (WGS) entry which is preliminary data.</text>
</comment>
<evidence type="ECO:0000313" key="1">
    <source>
        <dbReference type="EMBL" id="KIL35033.1"/>
    </source>
</evidence>
<accession>A0ABR5A2X8</accession>
<dbReference type="EMBL" id="JXAL01000024">
    <property type="protein sequence ID" value="KIL35033.1"/>
    <property type="molecule type" value="Genomic_DNA"/>
</dbReference>
<name>A0ABR5A2X8_9BACL</name>